<dbReference type="GO" id="GO:0048038">
    <property type="term" value="F:quinone binding"/>
    <property type="evidence" value="ECO:0007669"/>
    <property type="project" value="UniProtKB-KW"/>
</dbReference>
<dbReference type="GO" id="GO:0010181">
    <property type="term" value="F:FMN binding"/>
    <property type="evidence" value="ECO:0007669"/>
    <property type="project" value="InterPro"/>
</dbReference>
<keyword evidence="7 15" id="KW-0288">FMN</keyword>
<dbReference type="PANTHER" id="PTHR11780">
    <property type="entry name" value="NADH-UBIQUINONE OXIDOREDUCTASE FLAVOPROTEIN 1 NDUFV1"/>
    <property type="match status" value="1"/>
</dbReference>
<evidence type="ECO:0000256" key="11">
    <source>
        <dbReference type="ARBA" id="ARBA00023004"/>
    </source>
</evidence>
<evidence type="ECO:0000259" key="16">
    <source>
        <dbReference type="SMART" id="SM00928"/>
    </source>
</evidence>
<comment type="cofactor">
    <cofactor evidence="2 15">
        <name>[4Fe-4S] cluster</name>
        <dbReference type="ChEBI" id="CHEBI:49883"/>
    </cofactor>
</comment>
<evidence type="ECO:0000256" key="9">
    <source>
        <dbReference type="ARBA" id="ARBA00022723"/>
    </source>
</evidence>
<evidence type="ECO:0000256" key="2">
    <source>
        <dbReference type="ARBA" id="ARBA00001966"/>
    </source>
</evidence>
<dbReference type="NCBIfam" id="TIGR01959">
    <property type="entry name" value="nuoF_fam"/>
    <property type="match status" value="1"/>
</dbReference>
<dbReference type="Pfam" id="PF10589">
    <property type="entry name" value="NADH_4Fe-4S"/>
    <property type="match status" value="1"/>
</dbReference>
<dbReference type="EC" id="7.1.1.-" evidence="15"/>
<dbReference type="InterPro" id="IPR037225">
    <property type="entry name" value="Nuo51_FMN-bd_sf"/>
</dbReference>
<name>A0A9X2D9X4_9ACTN</name>
<dbReference type="FunFam" id="3.40.50.11540:FF:000001">
    <property type="entry name" value="NADH dehydrogenase [ubiquinone] flavoprotein 1, mitochondrial"/>
    <property type="match status" value="1"/>
</dbReference>
<dbReference type="InterPro" id="IPR050837">
    <property type="entry name" value="ComplexI_51kDa_subunit"/>
</dbReference>
<accession>A0A9X2D9X4</accession>
<evidence type="ECO:0000256" key="15">
    <source>
        <dbReference type="RuleBase" id="RU364066"/>
    </source>
</evidence>
<evidence type="ECO:0000256" key="8">
    <source>
        <dbReference type="ARBA" id="ARBA00022719"/>
    </source>
</evidence>
<dbReference type="Proteomes" id="UP001139485">
    <property type="component" value="Unassembled WGS sequence"/>
</dbReference>
<dbReference type="PANTHER" id="PTHR11780:SF10">
    <property type="entry name" value="NADH DEHYDROGENASE [UBIQUINONE] FLAVOPROTEIN 1, MITOCHONDRIAL"/>
    <property type="match status" value="1"/>
</dbReference>
<keyword evidence="8 15" id="KW-0874">Quinone</keyword>
<dbReference type="Gene3D" id="6.10.250.1450">
    <property type="match status" value="1"/>
</dbReference>
<comment type="catalytic activity">
    <reaction evidence="14 15">
        <text>a quinone + NADH + 5 H(+)(in) = a quinol + NAD(+) + 4 H(+)(out)</text>
        <dbReference type="Rhea" id="RHEA:57888"/>
        <dbReference type="ChEBI" id="CHEBI:15378"/>
        <dbReference type="ChEBI" id="CHEBI:24646"/>
        <dbReference type="ChEBI" id="CHEBI:57540"/>
        <dbReference type="ChEBI" id="CHEBI:57945"/>
        <dbReference type="ChEBI" id="CHEBI:132124"/>
    </reaction>
</comment>
<keyword evidence="6 15" id="KW-0285">Flavoprotein</keyword>
<evidence type="ECO:0000256" key="4">
    <source>
        <dbReference type="ARBA" id="ARBA00019901"/>
    </source>
</evidence>
<organism evidence="17 18">
    <name type="scientific">Nocardioides bruguierae</name>
    <dbReference type="NCBI Taxonomy" id="2945102"/>
    <lineage>
        <taxon>Bacteria</taxon>
        <taxon>Bacillati</taxon>
        <taxon>Actinomycetota</taxon>
        <taxon>Actinomycetes</taxon>
        <taxon>Propionibacteriales</taxon>
        <taxon>Nocardioidaceae</taxon>
        <taxon>Nocardioides</taxon>
    </lineage>
</organism>
<evidence type="ECO:0000256" key="1">
    <source>
        <dbReference type="ARBA" id="ARBA00001917"/>
    </source>
</evidence>
<comment type="cofactor">
    <cofactor evidence="1 15">
        <name>FMN</name>
        <dbReference type="ChEBI" id="CHEBI:58210"/>
    </cofactor>
</comment>
<evidence type="ECO:0000256" key="3">
    <source>
        <dbReference type="ARBA" id="ARBA00007523"/>
    </source>
</evidence>
<dbReference type="NCBIfam" id="NF010120">
    <property type="entry name" value="PRK13596.1"/>
    <property type="match status" value="1"/>
</dbReference>
<dbReference type="SMART" id="SM00928">
    <property type="entry name" value="NADH_4Fe-4S"/>
    <property type="match status" value="1"/>
</dbReference>
<evidence type="ECO:0000256" key="6">
    <source>
        <dbReference type="ARBA" id="ARBA00022630"/>
    </source>
</evidence>
<dbReference type="Gene3D" id="3.40.50.11540">
    <property type="entry name" value="NADH-ubiquinone oxidoreductase 51kDa subunit"/>
    <property type="match status" value="1"/>
</dbReference>
<dbReference type="InterPro" id="IPR001949">
    <property type="entry name" value="NADH-UbQ_OxRdtase_51kDa_CS"/>
</dbReference>
<dbReference type="InterPro" id="IPR037207">
    <property type="entry name" value="Nuop51_4Fe4S-bd_sf"/>
</dbReference>
<keyword evidence="5 15" id="KW-0004">4Fe-4S</keyword>
<keyword evidence="9 15" id="KW-0479">Metal-binding</keyword>
<dbReference type="PROSITE" id="PS00645">
    <property type="entry name" value="COMPLEX1_51K_2"/>
    <property type="match status" value="1"/>
</dbReference>
<keyword evidence="10" id="KW-1278">Translocase</keyword>
<comment type="function">
    <text evidence="15">NDH-1 shuttles electrons from NADH, via FMN and iron-sulfur (Fe-S) centers, to quinones in the respiratory chain.</text>
</comment>
<dbReference type="AlphaFoldDB" id="A0A9X2D9X4"/>
<comment type="caution">
    <text evidence="17">The sequence shown here is derived from an EMBL/GenBank/DDBJ whole genome shotgun (WGS) entry which is preliminary data.</text>
</comment>
<dbReference type="EMBL" id="JAMOIL010000022">
    <property type="protein sequence ID" value="MCM0621754.1"/>
    <property type="molecule type" value="Genomic_DNA"/>
</dbReference>
<evidence type="ECO:0000256" key="14">
    <source>
        <dbReference type="ARBA" id="ARBA00047712"/>
    </source>
</evidence>
<dbReference type="SUPFAM" id="SSF140490">
    <property type="entry name" value="Nqo1C-terminal domain-like"/>
    <property type="match status" value="1"/>
</dbReference>
<dbReference type="Pfam" id="PF10531">
    <property type="entry name" value="SLBB"/>
    <property type="match status" value="1"/>
</dbReference>
<sequence>MTDTLTPVLTEPWGVDRSWTREVYESRGGYRALDTAFAMSQDDVIAAVKDSGLRGRGGAGFPTGMKWSFIPQDASTEAGRNPKYLVVNADESEPGTCKDIPLMMANPHVLVEGVIIASYAIRAHKAFIYIRGEVVHVIRRVQNAVREAYEAGHLGTDIHGSGYDLDVVVHAGAGAYICGEETALLEGLEGRRGQPRLRPPFPAVAGLYASPTVINNVESIASVPSIVGNGAEWFSSMGTEKSKGMGIFSLSGHVKRPGQYEAPLGITLRQLVELAGGMRDGHELKFWTPGGSSTPLLTAEHVDLPLDFEGMAGAGTMLGTRALQLFDETTCVVRAVLRWTEFYKHESCGKCTPCREGTWWLVQNLARLEKGQGSEEDLDLLLDQCDNILGRSFCALGDGATSPISSSIKHFREEYLAHLTHGGCPFDPARSTAWASSQQEVTA</sequence>
<dbReference type="GO" id="GO:0051539">
    <property type="term" value="F:4 iron, 4 sulfur cluster binding"/>
    <property type="evidence" value="ECO:0007669"/>
    <property type="project" value="UniProtKB-UniRule"/>
</dbReference>
<evidence type="ECO:0000256" key="7">
    <source>
        <dbReference type="ARBA" id="ARBA00022643"/>
    </source>
</evidence>
<evidence type="ECO:0000256" key="5">
    <source>
        <dbReference type="ARBA" id="ARBA00022485"/>
    </source>
</evidence>
<evidence type="ECO:0000256" key="12">
    <source>
        <dbReference type="ARBA" id="ARBA00023014"/>
    </source>
</evidence>
<dbReference type="GO" id="GO:0003954">
    <property type="term" value="F:NADH dehydrogenase activity"/>
    <property type="evidence" value="ECO:0007669"/>
    <property type="project" value="TreeGrafter"/>
</dbReference>
<dbReference type="Gene3D" id="3.10.20.600">
    <property type="match status" value="1"/>
</dbReference>
<keyword evidence="18" id="KW-1185">Reference proteome</keyword>
<feature type="domain" description="NADH-ubiquinone oxidoreductase 51kDa subunit iron-sulphur binding" evidence="16">
    <location>
        <begin position="333"/>
        <end position="378"/>
    </location>
</feature>
<dbReference type="Gene3D" id="1.20.1440.230">
    <property type="entry name" value="NADH-ubiquinone oxidoreductase 51kDa subunit, iron-sulphur binding domain"/>
    <property type="match status" value="1"/>
</dbReference>
<dbReference type="GO" id="GO:0008137">
    <property type="term" value="F:NADH dehydrogenase (ubiquinone) activity"/>
    <property type="evidence" value="ECO:0007669"/>
    <property type="project" value="InterPro"/>
</dbReference>
<protein>
    <recommendedName>
        <fullName evidence="4 15">NADH-quinone oxidoreductase subunit F</fullName>
        <ecNumber evidence="15">7.1.1.-</ecNumber>
    </recommendedName>
</protein>
<keyword evidence="12 15" id="KW-0411">Iron-sulfur</keyword>
<dbReference type="RefSeq" id="WP_250828095.1">
    <property type="nucleotide sequence ID" value="NZ_JAMOIL010000022.1"/>
</dbReference>
<dbReference type="GO" id="GO:0046872">
    <property type="term" value="F:metal ion binding"/>
    <property type="evidence" value="ECO:0007669"/>
    <property type="project" value="UniProtKB-KW"/>
</dbReference>
<keyword evidence="13 15" id="KW-0520">NAD</keyword>
<evidence type="ECO:0000313" key="17">
    <source>
        <dbReference type="EMBL" id="MCM0621754.1"/>
    </source>
</evidence>
<evidence type="ECO:0000313" key="18">
    <source>
        <dbReference type="Proteomes" id="UP001139485"/>
    </source>
</evidence>
<proteinExistence type="inferred from homology"/>
<keyword evidence="17" id="KW-0560">Oxidoreductase</keyword>
<reference evidence="17" key="1">
    <citation type="submission" date="2022-05" db="EMBL/GenBank/DDBJ databases">
        <authorList>
            <person name="Tuo L."/>
        </authorList>
    </citation>
    <scope>NUCLEOTIDE SEQUENCE</scope>
    <source>
        <strain evidence="17">BSK12Z-4</strain>
    </source>
</reference>
<dbReference type="SUPFAM" id="SSF142019">
    <property type="entry name" value="Nqo1 FMN-binding domain-like"/>
    <property type="match status" value="1"/>
</dbReference>
<comment type="similarity">
    <text evidence="3 15">Belongs to the complex I 51 kDa subunit family.</text>
</comment>
<dbReference type="GO" id="GO:0045333">
    <property type="term" value="P:cellular respiration"/>
    <property type="evidence" value="ECO:0007669"/>
    <property type="project" value="TreeGrafter"/>
</dbReference>
<dbReference type="SUPFAM" id="SSF142984">
    <property type="entry name" value="Nqo1 middle domain-like"/>
    <property type="match status" value="1"/>
</dbReference>
<dbReference type="InterPro" id="IPR011538">
    <property type="entry name" value="Nuo51_FMN-bd"/>
</dbReference>
<dbReference type="GO" id="GO:0051287">
    <property type="term" value="F:NAD binding"/>
    <property type="evidence" value="ECO:0007669"/>
    <property type="project" value="UniProtKB-UniRule"/>
</dbReference>
<keyword evidence="11 15" id="KW-0408">Iron</keyword>
<dbReference type="InterPro" id="IPR019554">
    <property type="entry name" value="Soluble_ligand-bd"/>
</dbReference>
<gene>
    <name evidence="17" type="primary">nuoF</name>
    <name evidence="17" type="ORF">M8330_15795</name>
</gene>
<evidence type="ECO:0000256" key="13">
    <source>
        <dbReference type="ARBA" id="ARBA00023027"/>
    </source>
</evidence>
<evidence type="ECO:0000256" key="10">
    <source>
        <dbReference type="ARBA" id="ARBA00022967"/>
    </source>
</evidence>
<dbReference type="FunFam" id="3.10.20.600:FF:000003">
    <property type="entry name" value="NADH-quinone oxidoreductase subunit F"/>
    <property type="match status" value="1"/>
</dbReference>
<dbReference type="InterPro" id="IPR019575">
    <property type="entry name" value="Nuop51_4Fe4S-bd"/>
</dbReference>
<dbReference type="InterPro" id="IPR011537">
    <property type="entry name" value="NADH-UbQ_OxRdtase_suF"/>
</dbReference>
<dbReference type="Pfam" id="PF01512">
    <property type="entry name" value="Complex1_51K"/>
    <property type="match status" value="1"/>
</dbReference>
<dbReference type="FunFam" id="1.20.1440.230:FF:000001">
    <property type="entry name" value="Mitochondrial NADH dehydrogenase flavoprotein 1"/>
    <property type="match status" value="1"/>
</dbReference>